<dbReference type="EMBL" id="FWPT01000005">
    <property type="protein sequence ID" value="SMA47413.1"/>
    <property type="molecule type" value="Genomic_DNA"/>
</dbReference>
<dbReference type="InterPro" id="IPR002641">
    <property type="entry name" value="PNPLA_dom"/>
</dbReference>
<keyword evidence="1 4" id="KW-0378">Hydrolase</keyword>
<dbReference type="GO" id="GO:0016787">
    <property type="term" value="F:hydrolase activity"/>
    <property type="evidence" value="ECO:0007669"/>
    <property type="project" value="UniProtKB-UniRule"/>
</dbReference>
<evidence type="ECO:0000256" key="1">
    <source>
        <dbReference type="ARBA" id="ARBA00022801"/>
    </source>
</evidence>
<dbReference type="PANTHER" id="PTHR14226">
    <property type="entry name" value="NEUROPATHY TARGET ESTERASE/SWISS CHEESE D.MELANOGASTER"/>
    <property type="match status" value="1"/>
</dbReference>
<evidence type="ECO:0000313" key="7">
    <source>
        <dbReference type="Proteomes" id="UP000196573"/>
    </source>
</evidence>
<proteinExistence type="predicted"/>
<dbReference type="SUPFAM" id="SSF52151">
    <property type="entry name" value="FabD/lysophospholipase-like"/>
    <property type="match status" value="1"/>
</dbReference>
<keyword evidence="3 4" id="KW-0443">Lipid metabolism</keyword>
<keyword evidence="7" id="KW-1185">Reference proteome</keyword>
<evidence type="ECO:0000313" key="6">
    <source>
        <dbReference type="EMBL" id="SMA47413.1"/>
    </source>
</evidence>
<dbReference type="PROSITE" id="PS51635">
    <property type="entry name" value="PNPLA"/>
    <property type="match status" value="1"/>
</dbReference>
<comment type="caution">
    <text evidence="4">Lacks conserved residue(s) required for the propagation of feature annotation.</text>
</comment>
<feature type="domain" description="PNPLA" evidence="5">
    <location>
        <begin position="7"/>
        <end position="167"/>
    </location>
</feature>
<feature type="short sequence motif" description="DGA/G" evidence="4">
    <location>
        <begin position="154"/>
        <end position="156"/>
    </location>
</feature>
<dbReference type="RefSeq" id="WP_087110181.1">
    <property type="nucleotide sequence ID" value="NZ_CBCSCN010000003.1"/>
</dbReference>
<dbReference type="Pfam" id="PF01734">
    <property type="entry name" value="Patatin"/>
    <property type="match status" value="1"/>
</dbReference>
<dbReference type="InterPro" id="IPR016035">
    <property type="entry name" value="Acyl_Trfase/lysoPLipase"/>
</dbReference>
<dbReference type="Gene3D" id="3.40.1090.10">
    <property type="entry name" value="Cytosolic phospholipase A2 catalytic domain"/>
    <property type="match status" value="2"/>
</dbReference>
<feature type="active site" description="Proton acceptor" evidence="4">
    <location>
        <position position="154"/>
    </location>
</feature>
<dbReference type="OrthoDB" id="5290098at2"/>
<evidence type="ECO:0000256" key="2">
    <source>
        <dbReference type="ARBA" id="ARBA00022963"/>
    </source>
</evidence>
<accession>A0A1X7AKT8</accession>
<organism evidence="6 7">
    <name type="scientific">Parendozoicomonas haliclonae</name>
    <dbReference type="NCBI Taxonomy" id="1960125"/>
    <lineage>
        <taxon>Bacteria</taxon>
        <taxon>Pseudomonadati</taxon>
        <taxon>Pseudomonadota</taxon>
        <taxon>Gammaproteobacteria</taxon>
        <taxon>Oceanospirillales</taxon>
        <taxon>Endozoicomonadaceae</taxon>
        <taxon>Parendozoicomonas</taxon>
    </lineage>
</organism>
<dbReference type="GO" id="GO:0016042">
    <property type="term" value="P:lipid catabolic process"/>
    <property type="evidence" value="ECO:0007669"/>
    <property type="project" value="UniProtKB-UniRule"/>
</dbReference>
<name>A0A1X7AKT8_9GAMM</name>
<sequence length="317" mass="34760">MAKSVALVLGSGGARGYTHIGVIEELVARGYEIKAVAGCSMGALVGGLYVAGKLDQYRDWVRELNYLDVIRLLDLSFRSPGVIQGGRVFEVIGEMIGDVRIENLPTPFTAVATDIAARKEVWFQDGDLMQAIRASIAIPTLFTPVEHNGRLLIDGGVLNPLPIAATVSAHADLIIAVDLNTDVAPMNVACEAPVQENRQQKVLHRWLGKLNFLSKKYAKGEGSDEAATVKMGMLDLFNQSLEVMQESLARYKMAGYAPDILIPVSRNQCRFYEFNRADEMIQVGRLVTGQVIDKWEEEQATLAEQRASDPGEQRRAG</sequence>
<keyword evidence="2 4" id="KW-0442">Lipid degradation</keyword>
<feature type="active site" description="Nucleophile" evidence="4">
    <location>
        <position position="40"/>
    </location>
</feature>
<gene>
    <name evidence="6" type="primary">rssA_2</name>
    <name evidence="6" type="ORF">EHSB41UT_02410</name>
</gene>
<dbReference type="InterPro" id="IPR050301">
    <property type="entry name" value="NTE"/>
</dbReference>
<evidence type="ECO:0000259" key="5">
    <source>
        <dbReference type="PROSITE" id="PS51635"/>
    </source>
</evidence>
<dbReference type="PANTHER" id="PTHR14226:SF76">
    <property type="entry name" value="NTE FAMILY PROTEIN RSSA"/>
    <property type="match status" value="1"/>
</dbReference>
<reference evidence="6 7" key="1">
    <citation type="submission" date="2017-03" db="EMBL/GenBank/DDBJ databases">
        <authorList>
            <person name="Afonso C.L."/>
            <person name="Miller P.J."/>
            <person name="Scott M.A."/>
            <person name="Spackman E."/>
            <person name="Goraichik I."/>
            <person name="Dimitrov K.M."/>
            <person name="Suarez D.L."/>
            <person name="Swayne D.E."/>
        </authorList>
    </citation>
    <scope>NUCLEOTIDE SEQUENCE [LARGE SCALE GENOMIC DNA]</scope>
    <source>
        <strain evidence="6">SB41UT1</strain>
    </source>
</reference>
<protein>
    <submittedName>
        <fullName evidence="6">NTE family protein RssA</fullName>
    </submittedName>
</protein>
<evidence type="ECO:0000256" key="3">
    <source>
        <dbReference type="ARBA" id="ARBA00023098"/>
    </source>
</evidence>
<evidence type="ECO:0000256" key="4">
    <source>
        <dbReference type="PROSITE-ProRule" id="PRU01161"/>
    </source>
</evidence>
<feature type="short sequence motif" description="GXSXG" evidence="4">
    <location>
        <begin position="38"/>
        <end position="42"/>
    </location>
</feature>
<dbReference type="Proteomes" id="UP000196573">
    <property type="component" value="Unassembled WGS sequence"/>
</dbReference>
<dbReference type="AlphaFoldDB" id="A0A1X7AKT8"/>